<name>A0A6A7GBW8_9CRUS</name>
<dbReference type="Gene3D" id="3.40.50.1820">
    <property type="entry name" value="alpha/beta hydrolase"/>
    <property type="match status" value="2"/>
</dbReference>
<organism evidence="2">
    <name type="scientific">Hirondellea gigas</name>
    <dbReference type="NCBI Taxonomy" id="1518452"/>
    <lineage>
        <taxon>Eukaryota</taxon>
        <taxon>Metazoa</taxon>
        <taxon>Ecdysozoa</taxon>
        <taxon>Arthropoda</taxon>
        <taxon>Crustacea</taxon>
        <taxon>Multicrustacea</taxon>
        <taxon>Malacostraca</taxon>
        <taxon>Eumalacostraca</taxon>
        <taxon>Peracarida</taxon>
        <taxon>Amphipoda</taxon>
        <taxon>Amphilochidea</taxon>
        <taxon>Lysianassida</taxon>
        <taxon>Lysianassidira</taxon>
        <taxon>Lysianassoidea</taxon>
        <taxon>Lysianassidae</taxon>
        <taxon>Hirondellea</taxon>
    </lineage>
</organism>
<keyword evidence="1" id="KW-0732">Signal</keyword>
<feature type="chain" id="PRO_5025461754" evidence="1">
    <location>
        <begin position="19"/>
        <end position="336"/>
    </location>
</feature>
<accession>A0A6A7GBW8</accession>
<dbReference type="InterPro" id="IPR029058">
    <property type="entry name" value="AB_hydrolase_fold"/>
</dbReference>
<dbReference type="EMBL" id="IACT01008702">
    <property type="protein sequence ID" value="LAC27814.1"/>
    <property type="molecule type" value="mRNA"/>
</dbReference>
<protein>
    <submittedName>
        <fullName evidence="2">Polyhydroxybutyrate depolymerase</fullName>
    </submittedName>
</protein>
<dbReference type="PANTHER" id="PTHR42972:SF8">
    <property type="entry name" value="POLYHYDROXYBUTYRATE DEPOLYMERASE"/>
    <property type="match status" value="1"/>
</dbReference>
<proteinExistence type="evidence at transcript level"/>
<sequence>MFTVVAFIVLAIVGVSNAQLLPGPFNIDAGGISVSGISAGGYAAQQFHIAYSSSLVGAGIVAGGPYYCARNDLLTALNQCMGSDLLIDVPALLGFAQSCANRGACDPLESLRQQKVWLFSGTQDSTVVPGVMRKLEEFYQALVEPQNIQSVFNVSSAHAWITDSYGNACGTSLTPYISNCGFNSAREILTLMYDLDPNQKIWSSARKQNIAQFSQPSYFPGTPQAAGLHQTGFLYIPTSCAQGALCRIHVSYHGCLMTQDLIQLQYVENSGLNQIAEQNNIIVFYPQAVASSFAPQNPNGCFDWWGFAGAGYAEKSGVQNAFVTTVINTLSGRKIF</sequence>
<evidence type="ECO:0000256" key="1">
    <source>
        <dbReference type="SAM" id="SignalP"/>
    </source>
</evidence>
<dbReference type="PANTHER" id="PTHR42972">
    <property type="entry name" value="TOL-PAL SYSTEM PROTEIN TOLB"/>
    <property type="match status" value="1"/>
</dbReference>
<dbReference type="SUPFAM" id="SSF53474">
    <property type="entry name" value="alpha/beta-Hydrolases"/>
    <property type="match status" value="1"/>
</dbReference>
<feature type="signal peptide" evidence="1">
    <location>
        <begin position="1"/>
        <end position="18"/>
    </location>
</feature>
<reference evidence="2" key="1">
    <citation type="submission" date="2017-11" db="EMBL/GenBank/DDBJ databases">
        <title>The sensing device of the deep-sea amphipod.</title>
        <authorList>
            <person name="Kobayashi H."/>
            <person name="Nagahama T."/>
            <person name="Arai W."/>
            <person name="Sasagawa Y."/>
            <person name="Umeda M."/>
            <person name="Hayashi T."/>
            <person name="Nikaido I."/>
            <person name="Watanabe H."/>
            <person name="Oguri K."/>
            <person name="Kitazato H."/>
            <person name="Fujioka K."/>
            <person name="Kido Y."/>
            <person name="Takami H."/>
        </authorList>
    </citation>
    <scope>NUCLEOTIDE SEQUENCE</scope>
    <source>
        <tissue evidence="2">Whole body</tissue>
    </source>
</reference>
<evidence type="ECO:0000313" key="2">
    <source>
        <dbReference type="EMBL" id="LAC27814.1"/>
    </source>
</evidence>
<dbReference type="AlphaFoldDB" id="A0A6A7GBW8"/>